<dbReference type="PROSITE" id="PS51059">
    <property type="entry name" value="PARP_CATALYTIC"/>
    <property type="match status" value="1"/>
</dbReference>
<dbReference type="PANTHER" id="PTHR14453">
    <property type="entry name" value="PARP/ZINC FINGER CCCH TYPE DOMAIN CONTAINING PROTEIN"/>
    <property type="match status" value="1"/>
</dbReference>
<evidence type="ECO:0000256" key="1">
    <source>
        <dbReference type="ARBA" id="ARBA00004123"/>
    </source>
</evidence>
<dbReference type="Pfam" id="PF00644">
    <property type="entry name" value="PARP"/>
    <property type="match status" value="1"/>
</dbReference>
<dbReference type="GeneTree" id="ENSGT00940000154311"/>
<dbReference type="EC" id="2.4.2.-" evidence="7"/>
<reference evidence="9" key="1">
    <citation type="submission" date="2025-08" db="UniProtKB">
        <authorList>
            <consortium name="Ensembl"/>
        </authorList>
    </citation>
    <scope>IDENTIFICATION</scope>
</reference>
<dbReference type="GeneID" id="107085240"/>
<dbReference type="Gene3D" id="3.90.228.10">
    <property type="match status" value="1"/>
</dbReference>
<dbReference type="STRING" id="28743.ENSCVAP00000011933"/>
<proteinExistence type="inferred from homology"/>
<dbReference type="OrthoDB" id="6133115at2759"/>
<dbReference type="AlphaFoldDB" id="A0A3Q2D0U0"/>
<dbReference type="InterPro" id="IPR052056">
    <property type="entry name" value="Mono-ARTD/PARP"/>
</dbReference>
<keyword evidence="4 7" id="KW-0520">NAD</keyword>
<dbReference type="PANTHER" id="PTHR14453:SF107">
    <property type="entry name" value="POLY [ADP-RIBOSE] POLYMERASE"/>
    <property type="match status" value="1"/>
</dbReference>
<evidence type="ECO:0000256" key="4">
    <source>
        <dbReference type="ARBA" id="ARBA00023027"/>
    </source>
</evidence>
<evidence type="ECO:0000256" key="3">
    <source>
        <dbReference type="ARBA" id="ARBA00022679"/>
    </source>
</evidence>
<evidence type="ECO:0000256" key="5">
    <source>
        <dbReference type="ARBA" id="ARBA00023242"/>
    </source>
</evidence>
<dbReference type="RefSeq" id="XP_015230947.1">
    <property type="nucleotide sequence ID" value="XM_015375461.1"/>
</dbReference>
<dbReference type="SUPFAM" id="SSF56399">
    <property type="entry name" value="ADP-ribosylation"/>
    <property type="match status" value="1"/>
</dbReference>
<accession>A0A3Q2D0U0</accession>
<evidence type="ECO:0000256" key="6">
    <source>
        <dbReference type="ARBA" id="ARBA00024347"/>
    </source>
</evidence>
<organism evidence="9 10">
    <name type="scientific">Cyprinodon variegatus</name>
    <name type="common">Sheepshead minnow</name>
    <dbReference type="NCBI Taxonomy" id="28743"/>
    <lineage>
        <taxon>Eukaryota</taxon>
        <taxon>Metazoa</taxon>
        <taxon>Chordata</taxon>
        <taxon>Craniata</taxon>
        <taxon>Vertebrata</taxon>
        <taxon>Euteleostomi</taxon>
        <taxon>Actinopterygii</taxon>
        <taxon>Neopterygii</taxon>
        <taxon>Teleostei</taxon>
        <taxon>Neoteleostei</taxon>
        <taxon>Acanthomorphata</taxon>
        <taxon>Ovalentaria</taxon>
        <taxon>Atherinomorphae</taxon>
        <taxon>Cyprinodontiformes</taxon>
        <taxon>Cyprinodontidae</taxon>
        <taxon>Cyprinodon</taxon>
    </lineage>
</organism>
<dbReference type="InterPro" id="IPR012317">
    <property type="entry name" value="Poly(ADP-ribose)pol_cat_dom"/>
</dbReference>
<dbReference type="GO" id="GO:0010629">
    <property type="term" value="P:negative regulation of gene expression"/>
    <property type="evidence" value="ECO:0007669"/>
    <property type="project" value="TreeGrafter"/>
</dbReference>
<dbReference type="GO" id="GO:0003714">
    <property type="term" value="F:transcription corepressor activity"/>
    <property type="evidence" value="ECO:0007669"/>
    <property type="project" value="TreeGrafter"/>
</dbReference>
<protein>
    <recommendedName>
        <fullName evidence="7">Poly [ADP-ribose] polymerase</fullName>
        <shortName evidence="7">PARP</shortName>
        <ecNumber evidence="7">2.4.2.-</ecNumber>
    </recommendedName>
</protein>
<dbReference type="GO" id="GO:0005634">
    <property type="term" value="C:nucleus"/>
    <property type="evidence" value="ECO:0007669"/>
    <property type="project" value="UniProtKB-SubCell"/>
</dbReference>
<dbReference type="KEGG" id="cvg:107085240"/>
<feature type="domain" description="PARP catalytic" evidence="8">
    <location>
        <begin position="471"/>
        <end position="591"/>
    </location>
</feature>
<dbReference type="Proteomes" id="UP000265020">
    <property type="component" value="Unassembled WGS sequence"/>
</dbReference>
<keyword evidence="3 7" id="KW-0808">Transferase</keyword>
<reference evidence="9" key="2">
    <citation type="submission" date="2025-09" db="UniProtKB">
        <authorList>
            <consortium name="Ensembl"/>
        </authorList>
    </citation>
    <scope>IDENTIFICATION</scope>
</reference>
<evidence type="ECO:0000256" key="7">
    <source>
        <dbReference type="RuleBase" id="RU362114"/>
    </source>
</evidence>
<sequence length="591" mass="67167">MFQGHSMAAQISLARHDGLSTKELERRIRLPQDLINFIKASNAICKYQNLFQQQFRNPVFIQVGLDFALFSMYPHDLDEAQAAVVGDLSVEIEKLQGAAAIPPDIDRIKETLTQAKKDLNRSELRVDFSFIPCQGAATVAKVRLLGYTETVKKLRDVLQDYLVNQVSTKEVLNLQHPEMVDCFEKIQELIKFKQTKANVKPSHLPNPCVVISGPRRHVQEAHKALRSGLASLILEKWILDGPGALQYFQADGKVSKELVESSSQVLIKERQVSAPRRYIYQTSSFLPLPKKTTSLQSSFLFVGLQRKNVDEAITKMKNLYQAHSSTKTFLPQELEDLTQNDIKSLMDLVETQGLYVQNDRNGLTVSGMKAGVNQVEQMLRTITPLRKEMRVKEEDNLYCRVAWCILGQNGEWERLPKSANFNLEKPNITKGIVDAQGSTWSVNLQRMEAIGNITGQVAKLKRLENLPDFTFPLYWDNMSSNENLKEVLVDRFSAEYQTVQQDFNKTANNKTILKIERLQNIHLRRAYEMQKKHMSEKNKNEGGAGERLLYHGTDPESLQSIKTKGFNRSFAGRHGNDHLFNLGCSISLSLK</sequence>
<keyword evidence="5" id="KW-0539">Nucleus</keyword>
<evidence type="ECO:0000313" key="10">
    <source>
        <dbReference type="Proteomes" id="UP000265020"/>
    </source>
</evidence>
<dbReference type="Ensembl" id="ENSCVAT00000019077.1">
    <property type="protein sequence ID" value="ENSCVAP00000011933.1"/>
    <property type="gene ID" value="ENSCVAG00000014290.1"/>
</dbReference>
<evidence type="ECO:0000256" key="2">
    <source>
        <dbReference type="ARBA" id="ARBA00022676"/>
    </source>
</evidence>
<evidence type="ECO:0000259" key="8">
    <source>
        <dbReference type="PROSITE" id="PS51059"/>
    </source>
</evidence>
<dbReference type="GO" id="GO:0005737">
    <property type="term" value="C:cytoplasm"/>
    <property type="evidence" value="ECO:0007669"/>
    <property type="project" value="TreeGrafter"/>
</dbReference>
<dbReference type="OMA" id="YSANPGY"/>
<evidence type="ECO:0000313" key="9">
    <source>
        <dbReference type="Ensembl" id="ENSCVAP00000011933.1"/>
    </source>
</evidence>
<keyword evidence="2 7" id="KW-0328">Glycosyltransferase</keyword>
<dbReference type="GO" id="GO:0070212">
    <property type="term" value="P:protein poly-ADP-ribosylation"/>
    <property type="evidence" value="ECO:0007669"/>
    <property type="project" value="TreeGrafter"/>
</dbReference>
<name>A0A3Q2D0U0_CYPVA</name>
<comment type="similarity">
    <text evidence="6">Belongs to the ARTD/PARP family.</text>
</comment>
<dbReference type="GO" id="GO:1990404">
    <property type="term" value="F:NAD+-protein mono-ADP-ribosyltransferase activity"/>
    <property type="evidence" value="ECO:0007669"/>
    <property type="project" value="TreeGrafter"/>
</dbReference>
<dbReference type="GO" id="GO:0003950">
    <property type="term" value="F:NAD+ poly-ADP-ribosyltransferase activity"/>
    <property type="evidence" value="ECO:0007669"/>
    <property type="project" value="UniProtKB-UniRule"/>
</dbReference>
<comment type="subcellular location">
    <subcellularLocation>
        <location evidence="1">Nucleus</location>
    </subcellularLocation>
</comment>
<keyword evidence="10" id="KW-1185">Reference proteome</keyword>